<gene>
    <name evidence="1" type="ORF">S03H2_15759</name>
</gene>
<name>X1EQL6_9ZZZZ</name>
<reference evidence="1" key="1">
    <citation type="journal article" date="2014" name="Front. Microbiol.">
        <title>High frequency of phylogenetically diverse reductive dehalogenase-homologous genes in deep subseafloor sedimentary metagenomes.</title>
        <authorList>
            <person name="Kawai M."/>
            <person name="Futagami T."/>
            <person name="Toyoda A."/>
            <person name="Takaki Y."/>
            <person name="Nishi S."/>
            <person name="Hori S."/>
            <person name="Arai W."/>
            <person name="Tsubouchi T."/>
            <person name="Morono Y."/>
            <person name="Uchiyama I."/>
            <person name="Ito T."/>
            <person name="Fujiyama A."/>
            <person name="Inagaki F."/>
            <person name="Takami H."/>
        </authorList>
    </citation>
    <scope>NUCLEOTIDE SEQUENCE</scope>
    <source>
        <strain evidence="1">Expedition CK06-06</strain>
    </source>
</reference>
<protein>
    <submittedName>
        <fullName evidence="1">Uncharacterized protein</fullName>
    </submittedName>
</protein>
<accession>X1EQL6</accession>
<organism evidence="1">
    <name type="scientific">marine sediment metagenome</name>
    <dbReference type="NCBI Taxonomy" id="412755"/>
    <lineage>
        <taxon>unclassified sequences</taxon>
        <taxon>metagenomes</taxon>
        <taxon>ecological metagenomes</taxon>
    </lineage>
</organism>
<comment type="caution">
    <text evidence="1">The sequence shown here is derived from an EMBL/GenBank/DDBJ whole genome shotgun (WGS) entry which is preliminary data.</text>
</comment>
<dbReference type="AlphaFoldDB" id="X1EQL6"/>
<dbReference type="EMBL" id="BARU01008019">
    <property type="protein sequence ID" value="GAH35676.1"/>
    <property type="molecule type" value="Genomic_DNA"/>
</dbReference>
<evidence type="ECO:0000313" key="1">
    <source>
        <dbReference type="EMBL" id="GAH35676.1"/>
    </source>
</evidence>
<proteinExistence type="predicted"/>
<sequence>MAYWRHRTKTGHIVYDRPPRTWRVADLRRIQVKLRKPYVVLPESDWTALFNPKPAALMGELGWFNTFLIEEVESVYLLEGSEVPGIPWTVWYGPEWRRAICATIEMHGYVTIAKSEWIE</sequence>